<dbReference type="EMBL" id="FOJU01000004">
    <property type="protein sequence ID" value="SFB08467.1"/>
    <property type="molecule type" value="Genomic_DNA"/>
</dbReference>
<keyword evidence="6" id="KW-1185">Reference proteome</keyword>
<dbReference type="InterPro" id="IPR001034">
    <property type="entry name" value="DeoR_HTH"/>
</dbReference>
<dbReference type="PROSITE" id="PS00894">
    <property type="entry name" value="HTH_DEOR_1"/>
    <property type="match status" value="1"/>
</dbReference>
<dbReference type="Gene3D" id="1.10.10.10">
    <property type="entry name" value="Winged helix-like DNA-binding domain superfamily/Winged helix DNA-binding domain"/>
    <property type="match status" value="1"/>
</dbReference>
<dbReference type="GO" id="GO:0003700">
    <property type="term" value="F:DNA-binding transcription factor activity"/>
    <property type="evidence" value="ECO:0007669"/>
    <property type="project" value="InterPro"/>
</dbReference>
<keyword evidence="2" id="KW-0238">DNA-binding</keyword>
<dbReference type="SUPFAM" id="SSF100950">
    <property type="entry name" value="NagB/RpiA/CoA transferase-like"/>
    <property type="match status" value="1"/>
</dbReference>
<dbReference type="Gene3D" id="3.40.50.1360">
    <property type="match status" value="1"/>
</dbReference>
<dbReference type="PROSITE" id="PS51000">
    <property type="entry name" value="HTH_DEOR_2"/>
    <property type="match status" value="1"/>
</dbReference>
<reference evidence="5 6" key="1">
    <citation type="submission" date="2016-10" db="EMBL/GenBank/DDBJ databases">
        <authorList>
            <person name="de Groot N.N."/>
        </authorList>
    </citation>
    <scope>NUCLEOTIDE SEQUENCE [LARGE SCALE GENOMIC DNA]</scope>
    <source>
        <strain evidence="5 6">DSM 29316</strain>
    </source>
</reference>
<dbReference type="InterPro" id="IPR050313">
    <property type="entry name" value="Carb_Metab_HTH_regulators"/>
</dbReference>
<feature type="domain" description="HTH deoR-type" evidence="4">
    <location>
        <begin position="3"/>
        <end position="58"/>
    </location>
</feature>
<sequence>MSEGSRQRVILDLLLEEPFLSVNDLVARIGVSPATVRRDIDKLDELGRARKVYGGVASMDFGRENASVALPFSDNRDIAVDEKRAIGLAAAELVRDGSIIVVHGGSTCFHFGAQIANRNVRVLTHSMPLASYLSENGTCQLTVGGGDLHREPGILYTPGAEMPASFYASQFFVGALGVDARGILESHPLLVKFVRDFAAVVNEVVLLVDSRKFHERPPTSALPLSRIARVVTDDGLEDAHAKMLEDSGIAITVASVAREGAAA</sequence>
<keyword evidence="3" id="KW-0804">Transcription</keyword>
<dbReference type="PRINTS" id="PR00037">
    <property type="entry name" value="HTHLACR"/>
</dbReference>
<proteinExistence type="predicted"/>
<evidence type="ECO:0000256" key="1">
    <source>
        <dbReference type="ARBA" id="ARBA00023015"/>
    </source>
</evidence>
<protein>
    <submittedName>
        <fullName evidence="5">Transcriptional regulator, DeoR family</fullName>
    </submittedName>
</protein>
<dbReference type="SUPFAM" id="SSF46785">
    <property type="entry name" value="Winged helix' DNA-binding domain"/>
    <property type="match status" value="1"/>
</dbReference>
<dbReference type="Proteomes" id="UP000198796">
    <property type="component" value="Unassembled WGS sequence"/>
</dbReference>
<dbReference type="InterPro" id="IPR036390">
    <property type="entry name" value="WH_DNA-bd_sf"/>
</dbReference>
<dbReference type="PANTHER" id="PTHR30363:SF55">
    <property type="entry name" value="HTH-TYPE TRANSCRIPTIONAL REGULATOR ULAR"/>
    <property type="match status" value="1"/>
</dbReference>
<gene>
    <name evidence="5" type="ORF">SAMN05421688_2833</name>
</gene>
<dbReference type="STRING" id="871651.SAMN05421688_2833"/>
<evidence type="ECO:0000256" key="3">
    <source>
        <dbReference type="ARBA" id="ARBA00023163"/>
    </source>
</evidence>
<dbReference type="Pfam" id="PF08220">
    <property type="entry name" value="HTH_DeoR"/>
    <property type="match status" value="1"/>
</dbReference>
<keyword evidence="1" id="KW-0805">Transcription regulation</keyword>
<dbReference type="AlphaFoldDB" id="A0A1I0Y6L5"/>
<name>A0A1I0Y6L5_9RHOB</name>
<evidence type="ECO:0000313" key="5">
    <source>
        <dbReference type="EMBL" id="SFB08467.1"/>
    </source>
</evidence>
<dbReference type="PANTHER" id="PTHR30363">
    <property type="entry name" value="HTH-TYPE TRANSCRIPTIONAL REGULATOR SRLR-RELATED"/>
    <property type="match status" value="1"/>
</dbReference>
<accession>A0A1I0Y6L5</accession>
<organism evidence="5 6">
    <name type="scientific">Poseidonocella pacifica</name>
    <dbReference type="NCBI Taxonomy" id="871651"/>
    <lineage>
        <taxon>Bacteria</taxon>
        <taxon>Pseudomonadati</taxon>
        <taxon>Pseudomonadota</taxon>
        <taxon>Alphaproteobacteria</taxon>
        <taxon>Rhodobacterales</taxon>
        <taxon>Roseobacteraceae</taxon>
        <taxon>Poseidonocella</taxon>
    </lineage>
</organism>
<evidence type="ECO:0000259" key="4">
    <source>
        <dbReference type="PROSITE" id="PS51000"/>
    </source>
</evidence>
<dbReference type="InterPro" id="IPR037171">
    <property type="entry name" value="NagB/RpiA_transferase-like"/>
</dbReference>
<dbReference type="InterPro" id="IPR011991">
    <property type="entry name" value="ArsR-like_HTH"/>
</dbReference>
<dbReference type="Pfam" id="PF00455">
    <property type="entry name" value="DeoRC"/>
    <property type="match status" value="1"/>
</dbReference>
<dbReference type="SMART" id="SM00420">
    <property type="entry name" value="HTH_DEOR"/>
    <property type="match status" value="1"/>
</dbReference>
<dbReference type="GO" id="GO:0003677">
    <property type="term" value="F:DNA binding"/>
    <property type="evidence" value="ECO:0007669"/>
    <property type="project" value="UniProtKB-KW"/>
</dbReference>
<evidence type="ECO:0000256" key="2">
    <source>
        <dbReference type="ARBA" id="ARBA00023125"/>
    </source>
</evidence>
<dbReference type="CDD" id="cd00090">
    <property type="entry name" value="HTH_ARSR"/>
    <property type="match status" value="1"/>
</dbReference>
<dbReference type="SMART" id="SM01134">
    <property type="entry name" value="DeoRC"/>
    <property type="match status" value="1"/>
</dbReference>
<dbReference type="InterPro" id="IPR036388">
    <property type="entry name" value="WH-like_DNA-bd_sf"/>
</dbReference>
<dbReference type="OrthoDB" id="9797223at2"/>
<evidence type="ECO:0000313" key="6">
    <source>
        <dbReference type="Proteomes" id="UP000198796"/>
    </source>
</evidence>
<dbReference type="RefSeq" id="WP_092066069.1">
    <property type="nucleotide sequence ID" value="NZ_FOJU01000004.1"/>
</dbReference>
<dbReference type="InterPro" id="IPR018356">
    <property type="entry name" value="Tscrpt_reg_HTH_DeoR_CS"/>
</dbReference>
<dbReference type="InterPro" id="IPR014036">
    <property type="entry name" value="DeoR-like_C"/>
</dbReference>